<keyword evidence="1" id="KW-0472">Membrane</keyword>
<feature type="transmembrane region" description="Helical" evidence="1">
    <location>
        <begin position="12"/>
        <end position="34"/>
    </location>
</feature>
<reference evidence="2" key="2">
    <citation type="submission" date="2020-09" db="EMBL/GenBank/DDBJ databases">
        <authorList>
            <person name="Sun Q."/>
            <person name="Sedlacek I."/>
        </authorList>
    </citation>
    <scope>NUCLEOTIDE SEQUENCE</scope>
    <source>
        <strain evidence="2">CCM 7664</strain>
    </source>
</reference>
<sequence>MPKKFKFTSFSLRDLLITIGPLTVLIVVLGYFAYKLVNPFPPKEVTISTGQENSAYASFGRQYATALDKFGIKVTLKPSQGALENLQRLKDDEADIDIAFVQGGSAQQEDAEEYGLVSLGNLFSEPVWLFYREGLDLQRLTQLKGLRVNVGAEGSGIPKLFRDLLKVNGVKEESVRISTLDDKPAVDALLAGRIDAAVFSSAPNSALIQKLLRTSKIDLFDFYQAEAYSRRIPYLSPVTLPRGIVDLGRDQPPRDVHLIALTTTLVAREDLHPALINLFAQAAVNIHGSAGWFRKRGEFPNASYADIPVVPAAIKLYRDGPPLLQRYLPFWVANFFERMWLVLVALLALILPLSRVVPPLYVWKVRSRVYRWYGELRVIEQTVEEAPPESRAEIYAAQFRRLEELDDKVNHISIPLSFADELYRLRSSIGLVRKRVLRLIEEEKAARN</sequence>
<dbReference type="PANTHER" id="PTHR42941">
    <property type="entry name" value="SLL1037 PROTEIN"/>
    <property type="match status" value="1"/>
</dbReference>
<proteinExistence type="predicted"/>
<dbReference type="AlphaFoldDB" id="A0A8J3AY75"/>
<evidence type="ECO:0000313" key="3">
    <source>
        <dbReference type="Proteomes" id="UP000627205"/>
    </source>
</evidence>
<evidence type="ECO:0000313" key="2">
    <source>
        <dbReference type="EMBL" id="GGI54326.1"/>
    </source>
</evidence>
<gene>
    <name evidence="2" type="ORF">GCM10011430_15000</name>
</gene>
<comment type="caution">
    <text evidence="2">The sequence shown here is derived from an EMBL/GenBank/DDBJ whole genome shotgun (WGS) entry which is preliminary data.</text>
</comment>
<dbReference type="SUPFAM" id="SSF53850">
    <property type="entry name" value="Periplasmic binding protein-like II"/>
    <property type="match status" value="1"/>
</dbReference>
<organism evidence="2 3">
    <name type="scientific">Oxalicibacterium solurbis</name>
    <dbReference type="NCBI Taxonomy" id="69280"/>
    <lineage>
        <taxon>Bacteria</taxon>
        <taxon>Pseudomonadati</taxon>
        <taxon>Pseudomonadota</taxon>
        <taxon>Betaproteobacteria</taxon>
        <taxon>Burkholderiales</taxon>
        <taxon>Oxalobacteraceae</taxon>
        <taxon>Oxalicibacterium</taxon>
    </lineage>
</organism>
<dbReference type="RefSeq" id="WP_188420389.1">
    <property type="nucleotide sequence ID" value="NZ_BMDP01000002.1"/>
</dbReference>
<name>A0A8J3AY75_9BURK</name>
<dbReference type="Pfam" id="PF16868">
    <property type="entry name" value="NMT1_3"/>
    <property type="match status" value="1"/>
</dbReference>
<dbReference type="InterPro" id="IPR011852">
    <property type="entry name" value="TRAP_TAXI"/>
</dbReference>
<evidence type="ECO:0000256" key="1">
    <source>
        <dbReference type="SAM" id="Phobius"/>
    </source>
</evidence>
<accession>A0A8J3AY75</accession>
<protein>
    <submittedName>
        <fullName evidence="2">C4-dicarboxylate ABC transporter substrate-binding protein</fullName>
    </submittedName>
</protein>
<keyword evidence="1" id="KW-1133">Transmembrane helix</keyword>
<dbReference type="Gene3D" id="3.40.190.10">
    <property type="entry name" value="Periplasmic binding protein-like II"/>
    <property type="match status" value="2"/>
</dbReference>
<dbReference type="EMBL" id="BMDP01000002">
    <property type="protein sequence ID" value="GGI54326.1"/>
    <property type="molecule type" value="Genomic_DNA"/>
</dbReference>
<keyword evidence="1" id="KW-0812">Transmembrane</keyword>
<feature type="transmembrane region" description="Helical" evidence="1">
    <location>
        <begin position="339"/>
        <end position="363"/>
    </location>
</feature>
<keyword evidence="3" id="KW-1185">Reference proteome</keyword>
<reference evidence="2" key="1">
    <citation type="journal article" date="2014" name="Int. J. Syst. Evol. Microbiol.">
        <title>Complete genome sequence of Corynebacterium casei LMG S-19264T (=DSM 44701T), isolated from a smear-ripened cheese.</title>
        <authorList>
            <consortium name="US DOE Joint Genome Institute (JGI-PGF)"/>
            <person name="Walter F."/>
            <person name="Albersmeier A."/>
            <person name="Kalinowski J."/>
            <person name="Ruckert C."/>
        </authorList>
    </citation>
    <scope>NUCLEOTIDE SEQUENCE</scope>
    <source>
        <strain evidence="2">CCM 7664</strain>
    </source>
</reference>
<dbReference type="Proteomes" id="UP000627205">
    <property type="component" value="Unassembled WGS sequence"/>
</dbReference>
<dbReference type="PANTHER" id="PTHR42941:SF1">
    <property type="entry name" value="SLL1037 PROTEIN"/>
    <property type="match status" value="1"/>
</dbReference>